<keyword evidence="5" id="KW-0408">Iron</keyword>
<dbReference type="PANTHER" id="PTHR42771">
    <property type="entry name" value="IRON(3+)-HYDROXAMATE IMPORT ATP-BINDING PROTEIN FHUC"/>
    <property type="match status" value="1"/>
</dbReference>
<dbReference type="InterPro" id="IPR051535">
    <property type="entry name" value="Siderophore_ABC-ATPase"/>
</dbReference>
<proteinExistence type="predicted"/>
<dbReference type="InterPro" id="IPR003593">
    <property type="entry name" value="AAA+_ATPase"/>
</dbReference>
<comment type="subcellular location">
    <subcellularLocation>
        <location evidence="1">Cell membrane</location>
        <topology evidence="1">Peripheral membrane protein</topology>
    </subcellularLocation>
</comment>
<dbReference type="SMART" id="SM00382">
    <property type="entry name" value="AAA"/>
    <property type="match status" value="1"/>
</dbReference>
<dbReference type="GO" id="GO:0006826">
    <property type="term" value="P:iron ion transport"/>
    <property type="evidence" value="ECO:0007669"/>
    <property type="project" value="UniProtKB-KW"/>
</dbReference>
<evidence type="ECO:0000259" key="8">
    <source>
        <dbReference type="SMART" id="SM00382"/>
    </source>
</evidence>
<evidence type="ECO:0000313" key="10">
    <source>
        <dbReference type="Proteomes" id="UP000199417"/>
    </source>
</evidence>
<dbReference type="InterPro" id="IPR027417">
    <property type="entry name" value="P-loop_NTPase"/>
</dbReference>
<evidence type="ECO:0000256" key="4">
    <source>
        <dbReference type="ARBA" id="ARBA00022496"/>
    </source>
</evidence>
<keyword evidence="2" id="KW-0813">Transport</keyword>
<dbReference type="STRING" id="168276.SAMN05444580_11651"/>
<evidence type="ECO:0000256" key="1">
    <source>
        <dbReference type="ARBA" id="ARBA00004202"/>
    </source>
</evidence>
<evidence type="ECO:0000313" key="9">
    <source>
        <dbReference type="EMBL" id="SDE39671.1"/>
    </source>
</evidence>
<evidence type="ECO:0000256" key="6">
    <source>
        <dbReference type="ARBA" id="ARBA00023065"/>
    </source>
</evidence>
<evidence type="ECO:0000256" key="7">
    <source>
        <dbReference type="ARBA" id="ARBA00023136"/>
    </source>
</evidence>
<organism evidence="9 10">
    <name type="scientific">Rhodococcus tukisamuensis</name>
    <dbReference type="NCBI Taxonomy" id="168276"/>
    <lineage>
        <taxon>Bacteria</taxon>
        <taxon>Bacillati</taxon>
        <taxon>Actinomycetota</taxon>
        <taxon>Actinomycetes</taxon>
        <taxon>Mycobacteriales</taxon>
        <taxon>Nocardiaceae</taxon>
        <taxon>Rhodococcus</taxon>
    </lineage>
</organism>
<dbReference type="PANTHER" id="PTHR42771:SF2">
    <property type="entry name" value="IRON(3+)-HYDROXAMATE IMPORT ATP-BINDING PROTEIN FHUC"/>
    <property type="match status" value="1"/>
</dbReference>
<dbReference type="InterPro" id="IPR038729">
    <property type="entry name" value="Rad50/SbcC_AAA"/>
</dbReference>
<protein>
    <submittedName>
        <fullName evidence="9">Predicted ATPase</fullName>
    </submittedName>
</protein>
<evidence type="ECO:0000256" key="3">
    <source>
        <dbReference type="ARBA" id="ARBA00022475"/>
    </source>
</evidence>
<evidence type="ECO:0000256" key="2">
    <source>
        <dbReference type="ARBA" id="ARBA00022448"/>
    </source>
</evidence>
<accession>A0A1G7CKA0</accession>
<gene>
    <name evidence="9" type="ORF">SAMN05444580_11651</name>
</gene>
<dbReference type="SUPFAM" id="SSF52540">
    <property type="entry name" value="P-loop containing nucleoside triphosphate hydrolases"/>
    <property type="match status" value="1"/>
</dbReference>
<keyword evidence="6" id="KW-0406">Ion transport</keyword>
<keyword evidence="7" id="KW-0472">Membrane</keyword>
<name>A0A1G7CKA0_9NOCA</name>
<dbReference type="EMBL" id="FNAB01000016">
    <property type="protein sequence ID" value="SDE39671.1"/>
    <property type="molecule type" value="Genomic_DNA"/>
</dbReference>
<dbReference type="Pfam" id="PF13476">
    <property type="entry name" value="AAA_23"/>
    <property type="match status" value="1"/>
</dbReference>
<dbReference type="GO" id="GO:0016887">
    <property type="term" value="F:ATP hydrolysis activity"/>
    <property type="evidence" value="ECO:0007669"/>
    <property type="project" value="InterPro"/>
</dbReference>
<keyword evidence="10" id="KW-1185">Reference proteome</keyword>
<dbReference type="Gene3D" id="3.40.50.300">
    <property type="entry name" value="P-loop containing nucleotide triphosphate hydrolases"/>
    <property type="match status" value="2"/>
</dbReference>
<keyword evidence="4" id="KW-0410">Iron transport</keyword>
<dbReference type="GO" id="GO:0005886">
    <property type="term" value="C:plasma membrane"/>
    <property type="evidence" value="ECO:0007669"/>
    <property type="project" value="UniProtKB-SubCell"/>
</dbReference>
<reference evidence="9 10" key="1">
    <citation type="submission" date="2016-10" db="EMBL/GenBank/DDBJ databases">
        <authorList>
            <person name="de Groot N.N."/>
        </authorList>
    </citation>
    <scope>NUCLEOTIDE SEQUENCE [LARGE SCALE GENOMIC DNA]</scope>
    <source>
        <strain evidence="9 10">JCM 11308</strain>
    </source>
</reference>
<dbReference type="CDD" id="cd00267">
    <property type="entry name" value="ABC_ATPase"/>
    <property type="match status" value="1"/>
</dbReference>
<keyword evidence="3" id="KW-1003">Cell membrane</keyword>
<dbReference type="RefSeq" id="WP_371851179.1">
    <property type="nucleotide sequence ID" value="NZ_FNAB01000016.1"/>
</dbReference>
<dbReference type="AlphaFoldDB" id="A0A1G7CKA0"/>
<dbReference type="Proteomes" id="UP000199417">
    <property type="component" value="Unassembled WGS sequence"/>
</dbReference>
<dbReference type="GO" id="GO:0006302">
    <property type="term" value="P:double-strand break repair"/>
    <property type="evidence" value="ECO:0007669"/>
    <property type="project" value="InterPro"/>
</dbReference>
<evidence type="ECO:0000256" key="5">
    <source>
        <dbReference type="ARBA" id="ARBA00023004"/>
    </source>
</evidence>
<sequence length="237" mass="26022">MTLPLSRVEFAPDERFDPASWYLQVPSIAEMCRVGLDFTCPVTVIVGENGAGKSTLVEAVAGAWQRRFRGAQDRMWSAGGSVEDSDLPQHLRCIGAEPVPHGGCFLRAESMHALFGDADADRVRASDQEFNALSHGQSFLRYVADRPIGVGLWILDEPEAALSFQSCLALLGVISDLVAEGSQVIMATHSPVLAACPGAEIWELTDGGLECPRWDELDVVRNWRSFLDDPQRFLRHL</sequence>
<feature type="domain" description="AAA+ ATPase" evidence="8">
    <location>
        <begin position="39"/>
        <end position="208"/>
    </location>
</feature>